<comment type="caution">
    <text evidence="2">The sequence shown here is derived from an EMBL/GenBank/DDBJ whole genome shotgun (WGS) entry which is preliminary data.</text>
</comment>
<organism evidence="2 3">
    <name type="scientific">Thalassiosira oceanica</name>
    <name type="common">Marine diatom</name>
    <dbReference type="NCBI Taxonomy" id="159749"/>
    <lineage>
        <taxon>Eukaryota</taxon>
        <taxon>Sar</taxon>
        <taxon>Stramenopiles</taxon>
        <taxon>Ochrophyta</taxon>
        <taxon>Bacillariophyta</taxon>
        <taxon>Coscinodiscophyceae</taxon>
        <taxon>Thalassiosirophycidae</taxon>
        <taxon>Thalassiosirales</taxon>
        <taxon>Thalassiosiraceae</taxon>
        <taxon>Thalassiosira</taxon>
    </lineage>
</organism>
<accession>K0S8V6</accession>
<evidence type="ECO:0000313" key="3">
    <source>
        <dbReference type="Proteomes" id="UP000266841"/>
    </source>
</evidence>
<dbReference type="AlphaFoldDB" id="K0S8V6"/>
<dbReference type="EMBL" id="AGNL01018763">
    <property type="protein sequence ID" value="EJK62588.1"/>
    <property type="molecule type" value="Genomic_DNA"/>
</dbReference>
<feature type="compositionally biased region" description="Basic and acidic residues" evidence="1">
    <location>
        <begin position="204"/>
        <end position="214"/>
    </location>
</feature>
<sequence length="381" mass="41866">MDEFSPACRPDARSTPSSTSNERTIVSIFTAAPRAQWTSLSVASLAKDDTCPAYTCIAATPDARDRRAGTLVAPAADRAPSQGPAAGAGDRHAIAALLHGNLAAGLAYLEQAVDAGCELVALNGPQPPSVDRVILTLPPGEALSVTQVTFQTTPGRLELSLELTDSRRFLRFEIEKTKLVIVVLFPFLGGEVDVLERIPLRPDDRPKERQINRRTERRARRHPDLLEDGRTAQRAQVPPRQIAVVEGFREGEPPDRLPRVDAQQNVADDVVTLHLHHPLVRRRVRHETRQVEDRPLRRRINDGPAGGRELLAPAVAASRPVEIRSKRKGEQSALRRGEERRGMGQRKVGEIVDDSAIGGSYFRLHRVVCDDCSADLVIQAM</sequence>
<evidence type="ECO:0000256" key="1">
    <source>
        <dbReference type="SAM" id="MobiDB-lite"/>
    </source>
</evidence>
<dbReference type="Proteomes" id="UP000266841">
    <property type="component" value="Unassembled WGS sequence"/>
</dbReference>
<feature type="region of interest" description="Disordered" evidence="1">
    <location>
        <begin position="1"/>
        <end position="21"/>
    </location>
</feature>
<name>K0S8V6_THAOC</name>
<proteinExistence type="predicted"/>
<evidence type="ECO:0000313" key="2">
    <source>
        <dbReference type="EMBL" id="EJK62588.1"/>
    </source>
</evidence>
<keyword evidence="3" id="KW-1185">Reference proteome</keyword>
<reference evidence="2 3" key="1">
    <citation type="journal article" date="2012" name="Genome Biol.">
        <title>Genome and low-iron response of an oceanic diatom adapted to chronic iron limitation.</title>
        <authorList>
            <person name="Lommer M."/>
            <person name="Specht M."/>
            <person name="Roy A.S."/>
            <person name="Kraemer L."/>
            <person name="Andreson R."/>
            <person name="Gutowska M.A."/>
            <person name="Wolf J."/>
            <person name="Bergner S.V."/>
            <person name="Schilhabel M.B."/>
            <person name="Klostermeier U.C."/>
            <person name="Beiko R.G."/>
            <person name="Rosenstiel P."/>
            <person name="Hippler M."/>
            <person name="Laroche J."/>
        </authorList>
    </citation>
    <scope>NUCLEOTIDE SEQUENCE [LARGE SCALE GENOMIC DNA]</scope>
    <source>
        <strain evidence="2 3">CCMP1005</strain>
    </source>
</reference>
<feature type="compositionally biased region" description="Basic and acidic residues" evidence="1">
    <location>
        <begin position="222"/>
        <end position="231"/>
    </location>
</feature>
<gene>
    <name evidence="2" type="ORF">THAOC_16794</name>
</gene>
<feature type="region of interest" description="Disordered" evidence="1">
    <location>
        <begin position="204"/>
        <end position="238"/>
    </location>
</feature>
<feature type="region of interest" description="Disordered" evidence="1">
    <location>
        <begin position="325"/>
        <end position="346"/>
    </location>
</feature>
<protein>
    <submittedName>
        <fullName evidence="2">Uncharacterized protein</fullName>
    </submittedName>
</protein>